<dbReference type="InterPro" id="IPR053934">
    <property type="entry name" value="HTTM_dom"/>
</dbReference>
<dbReference type="AlphaFoldDB" id="A0A8A4TWA5"/>
<keyword evidence="6" id="KW-0456">Lyase</keyword>
<keyword evidence="4 7" id="KW-0472">Membrane</keyword>
<dbReference type="PANTHER" id="PTHR12639">
    <property type="entry name" value="VITAMIN K-DEPENDENT GAMMA-CARBOXYLASE"/>
    <property type="match status" value="1"/>
</dbReference>
<feature type="transmembrane region" description="Helical" evidence="7">
    <location>
        <begin position="12"/>
        <end position="37"/>
    </location>
</feature>
<feature type="transmembrane region" description="Helical" evidence="7">
    <location>
        <begin position="238"/>
        <end position="265"/>
    </location>
</feature>
<evidence type="ECO:0000256" key="5">
    <source>
        <dbReference type="ARBA" id="ARBA00023157"/>
    </source>
</evidence>
<dbReference type="InterPro" id="IPR011020">
    <property type="entry name" value="HTTM-like"/>
</dbReference>
<organism evidence="9 10">
    <name type="scientific">Sulfidibacter corallicola</name>
    <dbReference type="NCBI Taxonomy" id="2818388"/>
    <lineage>
        <taxon>Bacteria</taxon>
        <taxon>Pseudomonadati</taxon>
        <taxon>Acidobacteriota</taxon>
        <taxon>Holophagae</taxon>
        <taxon>Acanthopleuribacterales</taxon>
        <taxon>Acanthopleuribacteraceae</taxon>
        <taxon>Sulfidibacter</taxon>
    </lineage>
</organism>
<evidence type="ECO:0000313" key="10">
    <source>
        <dbReference type="Proteomes" id="UP000663929"/>
    </source>
</evidence>
<keyword evidence="10" id="KW-1185">Reference proteome</keyword>
<evidence type="ECO:0000256" key="7">
    <source>
        <dbReference type="SAM" id="Phobius"/>
    </source>
</evidence>
<evidence type="ECO:0000256" key="4">
    <source>
        <dbReference type="ARBA" id="ARBA00023136"/>
    </source>
</evidence>
<dbReference type="Pfam" id="PF05090">
    <property type="entry name" value="HTTM"/>
    <property type="match status" value="1"/>
</dbReference>
<dbReference type="GO" id="GO:0019842">
    <property type="term" value="F:vitamin binding"/>
    <property type="evidence" value="ECO:0007669"/>
    <property type="project" value="TreeGrafter"/>
</dbReference>
<dbReference type="EMBL" id="CP071793">
    <property type="protein sequence ID" value="QTD50805.1"/>
    <property type="molecule type" value="Genomic_DNA"/>
</dbReference>
<feature type="transmembrane region" description="Helical" evidence="7">
    <location>
        <begin position="305"/>
        <end position="326"/>
    </location>
</feature>
<accession>A0A8A4TWA5</accession>
<comment type="subcellular location">
    <subcellularLocation>
        <location evidence="1">Endomembrane system</location>
        <topology evidence="1">Multi-pass membrane protein</topology>
    </subcellularLocation>
</comment>
<dbReference type="KEGG" id="scor:J3U87_34915"/>
<dbReference type="RefSeq" id="WP_237380847.1">
    <property type="nucleotide sequence ID" value="NZ_CP071793.1"/>
</dbReference>
<keyword evidence="2 7" id="KW-0812">Transmembrane</keyword>
<feature type="transmembrane region" description="Helical" evidence="7">
    <location>
        <begin position="110"/>
        <end position="127"/>
    </location>
</feature>
<keyword evidence="5" id="KW-1015">Disulfide bond</keyword>
<dbReference type="SMART" id="SM00752">
    <property type="entry name" value="HTTM"/>
    <property type="match status" value="1"/>
</dbReference>
<gene>
    <name evidence="9" type="ORF">J3U87_34915</name>
</gene>
<reference evidence="9" key="1">
    <citation type="submission" date="2021-03" db="EMBL/GenBank/DDBJ databases">
        <title>Acanthopleuribacteraceae sp. M133.</title>
        <authorList>
            <person name="Wang G."/>
        </authorList>
    </citation>
    <scope>NUCLEOTIDE SEQUENCE</scope>
    <source>
        <strain evidence="9">M133</strain>
    </source>
</reference>
<name>A0A8A4TWA5_SULCO</name>
<dbReference type="PANTHER" id="PTHR12639:SF7">
    <property type="entry name" value="HTTM DOMAIN-CONTAINING PROTEIN"/>
    <property type="match status" value="1"/>
</dbReference>
<evidence type="ECO:0000256" key="3">
    <source>
        <dbReference type="ARBA" id="ARBA00022989"/>
    </source>
</evidence>
<evidence type="ECO:0000313" key="9">
    <source>
        <dbReference type="EMBL" id="QTD50805.1"/>
    </source>
</evidence>
<dbReference type="InterPro" id="IPR053935">
    <property type="entry name" value="VKGC_lumenal_dom"/>
</dbReference>
<dbReference type="GO" id="GO:0012505">
    <property type="term" value="C:endomembrane system"/>
    <property type="evidence" value="ECO:0007669"/>
    <property type="project" value="UniProtKB-SubCell"/>
</dbReference>
<feature type="transmembrane region" description="Helical" evidence="7">
    <location>
        <begin position="148"/>
        <end position="167"/>
    </location>
</feature>
<evidence type="ECO:0000259" key="8">
    <source>
        <dbReference type="SMART" id="SM00752"/>
    </source>
</evidence>
<sequence length="462" mass="54020">MKGVRERLMQPVDAASLGVFRICFGLMMAGGSLRFLLKGWVDELYVVPEYHFTYFGFEWVRVLPSFWMHALFIALIVLGLMVAAGLFYRAAIVSFFVIFTYVELIDKTNYLNHYYFISLIAFLMIWLPAGRVWSLDALRRPDRAVDQVPAWCMWCLRLQMGVLYFFAGLAKVNPDWLFQAEPLGTWLRANAGLQGIGSLLGHSFTAYFMSWSGMIYDLTIPFWLLWSRSRPFAYATVIFFHFTTAMLFYIGMFPWVMMVCTLLFFPPDWPRPWVKRFATWFGSRRLAEATGSPGNRLARITFPNAVIWGMGLFFLVQLVLPMRYLLYPGNVLWHEQGFRFSWRVMLVEKTGHAEFRVVDRRDGRQWRVDPAAFLTLQQRKMMSTQPDMILEFAHFLGDHYAMRGCAEPAVFADVWVSWNGRRARRLIDPEVDLFRERESLLPKHWILPEPESAARVRSLTRQ</sequence>
<feature type="domain" description="HTTM-like" evidence="8">
    <location>
        <begin position="9"/>
        <end position="269"/>
    </location>
</feature>
<feature type="transmembrane region" description="Helical" evidence="7">
    <location>
        <begin position="204"/>
        <end position="226"/>
    </location>
</feature>
<evidence type="ECO:0000256" key="2">
    <source>
        <dbReference type="ARBA" id="ARBA00022692"/>
    </source>
</evidence>
<evidence type="ECO:0000256" key="1">
    <source>
        <dbReference type="ARBA" id="ARBA00004127"/>
    </source>
</evidence>
<evidence type="ECO:0000256" key="6">
    <source>
        <dbReference type="ARBA" id="ARBA00023239"/>
    </source>
</evidence>
<dbReference type="GO" id="GO:0008488">
    <property type="term" value="F:gamma-glutamyl carboxylase activity"/>
    <property type="evidence" value="ECO:0007669"/>
    <property type="project" value="InterPro"/>
</dbReference>
<dbReference type="Pfam" id="PF22777">
    <property type="entry name" value="VKGC_lumenal_dom"/>
    <property type="match status" value="1"/>
</dbReference>
<keyword evidence="3 7" id="KW-1133">Transmembrane helix</keyword>
<protein>
    <submittedName>
        <fullName evidence="9">HTTM domain-containing protein</fullName>
    </submittedName>
</protein>
<proteinExistence type="predicted"/>
<dbReference type="InterPro" id="IPR007782">
    <property type="entry name" value="VKG_COase"/>
</dbReference>
<dbReference type="Proteomes" id="UP000663929">
    <property type="component" value="Chromosome"/>
</dbReference>